<sequence length="468" mass="53025">MAFSTSCGKPALLQQMRQQLGVFDRRGADQHRLTALVAIADVADHRVIAFLRGLVDLILLVDPLGRTVGRDHDRFETVDLVEFVRFRVRRTGHAGQLRVHTEVVLERDRRERLVLALDLDVFLRLDSLMQTVGPAAARHQTAGEFVDDHHFVVLHHVVLIFEEQRVCAQRGVHVVHQRDVLRRVQAFALADQAPLGEQTLGLFVARFRQENLAAFLVQRVVTRLFDAGAVGFLFADLAFEQRRQRVHAHVEFGVIFGLARDDQRGAGFVDQDRVDLVDHREIQGSLHARVGLVDHVVAQVVETEFVVRAVRDVRGVGFLLRVVIHLRQVDADRQTEEVVQARHPFGVALGQIVVDRDNVDAAARQRIQVNRQRRDESLALTGAHFADLAVVQDHAADQLHVEVAHFQHPLAGLAADRERLRQELVERLAARDALAEFTRFGAQLIVRQLLDLRFERIDRRDGLLILLD</sequence>
<name>A0A7Y9W484_9BURK</name>
<comment type="caution">
    <text evidence="1">The sequence shown here is derived from an EMBL/GenBank/DDBJ whole genome shotgun (WGS) entry which is preliminary data.</text>
</comment>
<dbReference type="EMBL" id="JACCAU010000001">
    <property type="protein sequence ID" value="NYH14005.1"/>
    <property type="molecule type" value="Genomic_DNA"/>
</dbReference>
<organism evidence="1 2">
    <name type="scientific">Paraburkholderia bryophila</name>
    <dbReference type="NCBI Taxonomy" id="420952"/>
    <lineage>
        <taxon>Bacteria</taxon>
        <taxon>Pseudomonadati</taxon>
        <taxon>Pseudomonadota</taxon>
        <taxon>Betaproteobacteria</taxon>
        <taxon>Burkholderiales</taxon>
        <taxon>Burkholderiaceae</taxon>
        <taxon>Paraburkholderia</taxon>
    </lineage>
</organism>
<evidence type="ECO:0000313" key="1">
    <source>
        <dbReference type="EMBL" id="NYH14005.1"/>
    </source>
</evidence>
<accession>A0A7Y9W484</accession>
<dbReference type="Proteomes" id="UP000572540">
    <property type="component" value="Unassembled WGS sequence"/>
</dbReference>
<evidence type="ECO:0000313" key="2">
    <source>
        <dbReference type="Proteomes" id="UP000572540"/>
    </source>
</evidence>
<reference evidence="1 2" key="1">
    <citation type="submission" date="2020-07" db="EMBL/GenBank/DDBJ databases">
        <title>Exploring microbial biodiversity for novel pathways involved in the catabolism of aromatic compounds derived from lignin.</title>
        <authorList>
            <person name="Elkins J."/>
        </authorList>
    </citation>
    <scope>NUCLEOTIDE SEQUENCE [LARGE SCALE GENOMIC DNA]</scope>
    <source>
        <strain evidence="1 2">H2C3B</strain>
    </source>
</reference>
<proteinExistence type="predicted"/>
<protein>
    <recommendedName>
        <fullName evidence="3">NAD-specific glutamate dehydrogenase</fullName>
    </recommendedName>
</protein>
<gene>
    <name evidence="1" type="ORF">GGD41_001233</name>
</gene>
<evidence type="ECO:0008006" key="3">
    <source>
        <dbReference type="Google" id="ProtNLM"/>
    </source>
</evidence>
<dbReference type="AlphaFoldDB" id="A0A7Y9W484"/>